<keyword evidence="4" id="KW-0378">Hydrolase</keyword>
<evidence type="ECO:0000256" key="4">
    <source>
        <dbReference type="ARBA" id="ARBA00022801"/>
    </source>
</evidence>
<dbReference type="InterPro" id="IPR002562">
    <property type="entry name" value="3'-5'_exonuclease_dom"/>
</dbReference>
<feature type="domain" description="3'-5' exonuclease" evidence="10">
    <location>
        <begin position="143"/>
        <end position="278"/>
    </location>
</feature>
<dbReference type="Proteomes" id="UP001362999">
    <property type="component" value="Unassembled WGS sequence"/>
</dbReference>
<keyword evidence="12" id="KW-1185">Reference proteome</keyword>
<dbReference type="Gene3D" id="3.30.420.10">
    <property type="entry name" value="Ribonuclease H-like superfamily/Ribonuclease H"/>
    <property type="match status" value="1"/>
</dbReference>
<keyword evidence="7" id="KW-0539">Nucleus</keyword>
<evidence type="ECO:0000256" key="2">
    <source>
        <dbReference type="ARBA" id="ARBA00022722"/>
    </source>
</evidence>
<dbReference type="SUPFAM" id="SSF53098">
    <property type="entry name" value="Ribonuclease H-like"/>
    <property type="match status" value="1"/>
</dbReference>
<dbReference type="GO" id="GO:0008408">
    <property type="term" value="F:3'-5' exonuclease activity"/>
    <property type="evidence" value="ECO:0007669"/>
    <property type="project" value="InterPro"/>
</dbReference>
<evidence type="ECO:0000313" key="11">
    <source>
        <dbReference type="EMBL" id="KAK7019588.1"/>
    </source>
</evidence>
<accession>A0AAW0B3A4</accession>
<dbReference type="AlphaFoldDB" id="A0AAW0B3A4"/>
<dbReference type="Pfam" id="PF01612">
    <property type="entry name" value="DNA_pol_A_exo1"/>
    <property type="match status" value="1"/>
</dbReference>
<keyword evidence="3" id="KW-0479">Metal-binding</keyword>
<evidence type="ECO:0000256" key="8">
    <source>
        <dbReference type="ARBA" id="ARBA00040531"/>
    </source>
</evidence>
<keyword evidence="2" id="KW-0540">Nuclease</keyword>
<dbReference type="GO" id="GO:0006139">
    <property type="term" value="P:nucleobase-containing compound metabolic process"/>
    <property type="evidence" value="ECO:0007669"/>
    <property type="project" value="InterPro"/>
</dbReference>
<sequence length="289" mass="32371">MASTGSPLDLIQSSFQFIPNKIKRRRFLKRLVSSNPIKPSQLQFSPPYHCLPKLSFNLERTMNPQTQRFAPDDAAIKMKLGKLGNPKSENLKPYEQQQTIFLISDADEANTRLRLIGRTQSSASTVNSKFVKKTKIFQTVKDQRGKVCTVQLTIHDSTYVLDMTRIDGCPVELRRILEDPTIAKAGTGLHCDGKIISECFSIDVKNCQDLGCMIRIALPISYKDTTSPLSLQQCVADILHRDLKKDDRKADWELGLSDNGAGRPVDRLLLYAALDAQAAWKYIIVSSSA</sequence>
<evidence type="ECO:0000259" key="10">
    <source>
        <dbReference type="Pfam" id="PF01612"/>
    </source>
</evidence>
<evidence type="ECO:0000256" key="9">
    <source>
        <dbReference type="ARBA" id="ARBA00042761"/>
    </source>
</evidence>
<comment type="caution">
    <text evidence="11">The sequence shown here is derived from an EMBL/GenBank/DDBJ whole genome shotgun (WGS) entry which is preliminary data.</text>
</comment>
<dbReference type="GO" id="GO:0003676">
    <property type="term" value="F:nucleic acid binding"/>
    <property type="evidence" value="ECO:0007669"/>
    <property type="project" value="InterPro"/>
</dbReference>
<dbReference type="PANTHER" id="PTHR13620">
    <property type="entry name" value="3-5 EXONUCLEASE"/>
    <property type="match status" value="1"/>
</dbReference>
<keyword evidence="6" id="KW-0460">Magnesium</keyword>
<dbReference type="InterPro" id="IPR012337">
    <property type="entry name" value="RNaseH-like_sf"/>
</dbReference>
<evidence type="ECO:0000256" key="7">
    <source>
        <dbReference type="ARBA" id="ARBA00023242"/>
    </source>
</evidence>
<organism evidence="11 12">
    <name type="scientific">Favolaschia claudopus</name>
    <dbReference type="NCBI Taxonomy" id="2862362"/>
    <lineage>
        <taxon>Eukaryota</taxon>
        <taxon>Fungi</taxon>
        <taxon>Dikarya</taxon>
        <taxon>Basidiomycota</taxon>
        <taxon>Agaricomycotina</taxon>
        <taxon>Agaricomycetes</taxon>
        <taxon>Agaricomycetidae</taxon>
        <taxon>Agaricales</taxon>
        <taxon>Marasmiineae</taxon>
        <taxon>Mycenaceae</taxon>
        <taxon>Favolaschia</taxon>
    </lineage>
</organism>
<proteinExistence type="predicted"/>
<reference evidence="11 12" key="1">
    <citation type="journal article" date="2024" name="J Genomics">
        <title>Draft genome sequencing and assembly of Favolaschia claudopus CIRM-BRFM 2984 isolated from oak limbs.</title>
        <authorList>
            <person name="Navarro D."/>
            <person name="Drula E."/>
            <person name="Chaduli D."/>
            <person name="Cazenave R."/>
            <person name="Ahrendt S."/>
            <person name="Wang J."/>
            <person name="Lipzen A."/>
            <person name="Daum C."/>
            <person name="Barry K."/>
            <person name="Grigoriev I.V."/>
            <person name="Favel A."/>
            <person name="Rosso M.N."/>
            <person name="Martin F."/>
        </authorList>
    </citation>
    <scope>NUCLEOTIDE SEQUENCE [LARGE SCALE GENOMIC DNA]</scope>
    <source>
        <strain evidence="11 12">CIRM-BRFM 2984</strain>
    </source>
</reference>
<name>A0AAW0B3A4_9AGAR</name>
<dbReference type="GO" id="GO:0046872">
    <property type="term" value="F:metal ion binding"/>
    <property type="evidence" value="ECO:0007669"/>
    <property type="project" value="UniProtKB-KW"/>
</dbReference>
<evidence type="ECO:0000256" key="5">
    <source>
        <dbReference type="ARBA" id="ARBA00022839"/>
    </source>
</evidence>
<comment type="subcellular location">
    <subcellularLocation>
        <location evidence="1">Nucleus</location>
    </subcellularLocation>
</comment>
<dbReference type="InterPro" id="IPR051132">
    <property type="entry name" value="3-5_Exonuclease_domain"/>
</dbReference>
<gene>
    <name evidence="11" type="ORF">R3P38DRAFT_3199193</name>
</gene>
<keyword evidence="5" id="KW-0269">Exonuclease</keyword>
<protein>
    <recommendedName>
        <fullName evidence="8">3'-5' exonuclease</fullName>
    </recommendedName>
    <alternativeName>
        <fullName evidence="9">Werner Syndrome-like exonuclease</fullName>
    </alternativeName>
</protein>
<evidence type="ECO:0000313" key="12">
    <source>
        <dbReference type="Proteomes" id="UP001362999"/>
    </source>
</evidence>
<dbReference type="InterPro" id="IPR036397">
    <property type="entry name" value="RNaseH_sf"/>
</dbReference>
<evidence type="ECO:0000256" key="6">
    <source>
        <dbReference type="ARBA" id="ARBA00022842"/>
    </source>
</evidence>
<dbReference type="EMBL" id="JAWWNJ010000043">
    <property type="protein sequence ID" value="KAK7019588.1"/>
    <property type="molecule type" value="Genomic_DNA"/>
</dbReference>
<dbReference type="GO" id="GO:0005634">
    <property type="term" value="C:nucleus"/>
    <property type="evidence" value="ECO:0007669"/>
    <property type="project" value="UniProtKB-SubCell"/>
</dbReference>
<dbReference type="PANTHER" id="PTHR13620:SF109">
    <property type="entry name" value="3'-5' EXONUCLEASE"/>
    <property type="match status" value="1"/>
</dbReference>
<evidence type="ECO:0000256" key="1">
    <source>
        <dbReference type="ARBA" id="ARBA00004123"/>
    </source>
</evidence>
<evidence type="ECO:0000256" key="3">
    <source>
        <dbReference type="ARBA" id="ARBA00022723"/>
    </source>
</evidence>